<keyword evidence="2" id="KW-1133">Transmembrane helix</keyword>
<dbReference type="AlphaFoldDB" id="A0A5S6QBC0"/>
<keyword evidence="3" id="KW-1185">Reference proteome</keyword>
<sequence length="233" mass="26356">MRNVVDTFHKCVNNGSSSGSISRRRKRSHICSLFKVVMELLIRVGIFALAMFVQRGFPFQKMKFGNVTIGEKSFRKFSEKCAVSECKELSTKAKRCQTGEEECDNLLEFGQTLEKCIAICIIEKKNLTTPGMTEDERRQLYEQMYNEEQGNIISCQLGTCRDLSEKAYTCLLAPTKGCADSIDTGLEYTKCIKDCTAKKQGQTELEPDGQTSKADHSINEKEVVEDKELKKEL</sequence>
<name>A0A5S6QBC0_TRIMR</name>
<organism evidence="3 4">
    <name type="scientific">Trichuris muris</name>
    <name type="common">Mouse whipworm</name>
    <dbReference type="NCBI Taxonomy" id="70415"/>
    <lineage>
        <taxon>Eukaryota</taxon>
        <taxon>Metazoa</taxon>
        <taxon>Ecdysozoa</taxon>
        <taxon>Nematoda</taxon>
        <taxon>Enoplea</taxon>
        <taxon>Dorylaimia</taxon>
        <taxon>Trichinellida</taxon>
        <taxon>Trichuridae</taxon>
        <taxon>Trichuris</taxon>
    </lineage>
</organism>
<keyword evidence="2" id="KW-0472">Membrane</keyword>
<feature type="compositionally biased region" description="Basic and acidic residues" evidence="1">
    <location>
        <begin position="213"/>
        <end position="233"/>
    </location>
</feature>
<evidence type="ECO:0000256" key="1">
    <source>
        <dbReference type="SAM" id="MobiDB-lite"/>
    </source>
</evidence>
<evidence type="ECO:0000313" key="3">
    <source>
        <dbReference type="Proteomes" id="UP000046395"/>
    </source>
</evidence>
<accession>A0A5S6QBC0</accession>
<protein>
    <submittedName>
        <fullName evidence="4">Chondroitin proteoglycan 4 domain-containing protein</fullName>
    </submittedName>
</protein>
<reference evidence="4" key="1">
    <citation type="submission" date="2019-12" db="UniProtKB">
        <authorList>
            <consortium name="WormBaseParasite"/>
        </authorList>
    </citation>
    <scope>IDENTIFICATION</scope>
</reference>
<evidence type="ECO:0000256" key="2">
    <source>
        <dbReference type="SAM" id="Phobius"/>
    </source>
</evidence>
<feature type="region of interest" description="Disordered" evidence="1">
    <location>
        <begin position="200"/>
        <end position="233"/>
    </location>
</feature>
<keyword evidence="2" id="KW-0812">Transmembrane</keyword>
<proteinExistence type="predicted"/>
<feature type="transmembrane region" description="Helical" evidence="2">
    <location>
        <begin position="33"/>
        <end position="53"/>
    </location>
</feature>
<dbReference type="Proteomes" id="UP000046395">
    <property type="component" value="Unassembled WGS sequence"/>
</dbReference>
<dbReference type="WBParaSite" id="TMUE_1000004395.1">
    <property type="protein sequence ID" value="TMUE_1000004395.1"/>
    <property type="gene ID" value="WBGene00288161"/>
</dbReference>
<evidence type="ECO:0000313" key="4">
    <source>
        <dbReference type="WBParaSite" id="TMUE_1000004395.1"/>
    </source>
</evidence>